<name>T0ZJG1_9ZZZZ</name>
<reference evidence="1" key="1">
    <citation type="submission" date="2013-08" db="EMBL/GenBank/DDBJ databases">
        <authorList>
            <person name="Mendez C."/>
            <person name="Richter M."/>
            <person name="Ferrer M."/>
            <person name="Sanchez J."/>
        </authorList>
    </citation>
    <scope>NUCLEOTIDE SEQUENCE</scope>
</reference>
<protein>
    <submittedName>
        <fullName evidence="1">V-type ATP synthase subunit F</fullName>
    </submittedName>
</protein>
<accession>T0ZJG1</accession>
<sequence length="39" mass="4133">DLIEVSTSPLVLFIPMPGGHDEESVGRLAKRILGVDIGT</sequence>
<organism evidence="1">
    <name type="scientific">mine drainage metagenome</name>
    <dbReference type="NCBI Taxonomy" id="410659"/>
    <lineage>
        <taxon>unclassified sequences</taxon>
        <taxon>metagenomes</taxon>
        <taxon>ecological metagenomes</taxon>
    </lineage>
</organism>
<reference evidence="1" key="2">
    <citation type="journal article" date="2014" name="ISME J.">
        <title>Microbial stratification in low pH oxic and suboxic macroscopic growths along an acid mine drainage.</title>
        <authorList>
            <person name="Mendez-Garcia C."/>
            <person name="Mesa V."/>
            <person name="Sprenger R.R."/>
            <person name="Richter M."/>
            <person name="Diez M.S."/>
            <person name="Solano J."/>
            <person name="Bargiela R."/>
            <person name="Golyshina O.V."/>
            <person name="Manteca A."/>
            <person name="Ramos J.L."/>
            <person name="Gallego J.R."/>
            <person name="Llorente I."/>
            <person name="Martins Dos Santos V.A."/>
            <person name="Jensen O.N."/>
            <person name="Pelaez A.I."/>
            <person name="Sanchez J."/>
            <person name="Ferrer M."/>
        </authorList>
    </citation>
    <scope>NUCLEOTIDE SEQUENCE</scope>
</reference>
<dbReference type="EMBL" id="AUZY01012643">
    <property type="protein sequence ID" value="EQD28874.1"/>
    <property type="molecule type" value="Genomic_DNA"/>
</dbReference>
<gene>
    <name evidence="1" type="ORF">B1B_18844</name>
</gene>
<evidence type="ECO:0000313" key="1">
    <source>
        <dbReference type="EMBL" id="EQD28874.1"/>
    </source>
</evidence>
<dbReference type="AlphaFoldDB" id="T0ZJG1"/>
<proteinExistence type="predicted"/>
<feature type="non-terminal residue" evidence="1">
    <location>
        <position position="1"/>
    </location>
</feature>
<comment type="caution">
    <text evidence="1">The sequence shown here is derived from an EMBL/GenBank/DDBJ whole genome shotgun (WGS) entry which is preliminary data.</text>
</comment>